<comment type="catalytic activity">
    <reaction evidence="4">
        <text>6-methylsalicylate + H(+) = 3-methylphenol + CO2</text>
        <dbReference type="Rhea" id="RHEA:23112"/>
        <dbReference type="ChEBI" id="CHEBI:15378"/>
        <dbReference type="ChEBI" id="CHEBI:16526"/>
        <dbReference type="ChEBI" id="CHEBI:17231"/>
        <dbReference type="ChEBI" id="CHEBI:36658"/>
        <dbReference type="EC" id="4.1.1.52"/>
    </reaction>
    <physiologicalReaction direction="left-to-right" evidence="4">
        <dbReference type="Rhea" id="RHEA:23113"/>
    </physiologicalReaction>
</comment>
<dbReference type="KEGG" id="cvt:B843_07830"/>
<evidence type="ECO:0000256" key="3">
    <source>
        <dbReference type="ARBA" id="ARBA00023239"/>
    </source>
</evidence>
<dbReference type="HOGENOM" id="CLU_039329_2_1_11"/>
<dbReference type="InterPro" id="IPR032466">
    <property type="entry name" value="Metal_Hydrolase"/>
</dbReference>
<evidence type="ECO:0000256" key="4">
    <source>
        <dbReference type="ARBA" id="ARBA00036832"/>
    </source>
</evidence>
<gene>
    <name evidence="7" type="ORF">B843_07830</name>
</gene>
<protein>
    <recommendedName>
        <fullName evidence="5">6-methylsalicylate decarboxylase</fullName>
        <ecNumber evidence="5">4.1.1.52</ecNumber>
    </recommendedName>
</protein>
<evidence type="ECO:0000313" key="8">
    <source>
        <dbReference type="Proteomes" id="UP000019222"/>
    </source>
</evidence>
<feature type="domain" description="Amidohydrolase-related" evidence="6">
    <location>
        <begin position="12"/>
        <end position="316"/>
    </location>
</feature>
<dbReference type="PATRIC" id="fig|1224164.3.peg.1573"/>
<keyword evidence="1" id="KW-0479">Metal-binding</keyword>
<keyword evidence="8" id="KW-1185">Reference proteome</keyword>
<proteinExistence type="predicted"/>
<keyword evidence="7" id="KW-0378">Hydrolase</keyword>
<keyword evidence="2" id="KW-0862">Zinc</keyword>
<dbReference type="GO" id="GO:0019748">
    <property type="term" value="P:secondary metabolic process"/>
    <property type="evidence" value="ECO:0007669"/>
    <property type="project" value="TreeGrafter"/>
</dbReference>
<dbReference type="STRING" id="1224164.B843_07830"/>
<dbReference type="GO" id="GO:0046872">
    <property type="term" value="F:metal ion binding"/>
    <property type="evidence" value="ECO:0007669"/>
    <property type="project" value="UniProtKB-KW"/>
</dbReference>
<dbReference type="SUPFAM" id="SSF51556">
    <property type="entry name" value="Metallo-dependent hydrolases"/>
    <property type="match status" value="1"/>
</dbReference>
<dbReference type="Gene3D" id="3.20.20.140">
    <property type="entry name" value="Metal-dependent hydrolases"/>
    <property type="match status" value="1"/>
</dbReference>
<dbReference type="PANTHER" id="PTHR21240">
    <property type="entry name" value="2-AMINO-3-CARBOXYLMUCONATE-6-SEMIALDEHYDE DECARBOXYLASE"/>
    <property type="match status" value="1"/>
</dbReference>
<dbReference type="InterPro" id="IPR032465">
    <property type="entry name" value="ACMSD"/>
</dbReference>
<evidence type="ECO:0000256" key="5">
    <source>
        <dbReference type="ARBA" id="ARBA00038889"/>
    </source>
</evidence>
<dbReference type="Proteomes" id="UP000019222">
    <property type="component" value="Chromosome"/>
</dbReference>
<dbReference type="Pfam" id="PF04909">
    <property type="entry name" value="Amidohydro_2"/>
    <property type="match status" value="1"/>
</dbReference>
<dbReference type="GO" id="GO:0016787">
    <property type="term" value="F:hydrolase activity"/>
    <property type="evidence" value="ECO:0007669"/>
    <property type="project" value="UniProtKB-KW"/>
</dbReference>
<sequence>MEQQQLSASRVIDVHAHFVPTEYREALVAAGNAFPDGSPIPEWSAQRHIELLDELGVTTAMLSASSPGVEVDGRPDYWARFLNEAGAATRAEHPGRFGWLASLPVPDVDAALGELEYCAEQLRADGFALLTNQRGVYLGDPTLDPVMEELDRRRATVFVHPTSPAGCCHVDMGRPAPLLEYLFDTTRAIVNLFLTGTLLRYPHIKWIVPHNGAALAGVVDRVSLFQREVLHSAAELDIGAALRGLYYEVGSSAPFPRTAAAARALTEDDHLVLGTDLPYAPPPAVRDNVTRLLAGEFVAGTALERLCHGTAEELFPALRERS</sequence>
<dbReference type="GO" id="GO:0047596">
    <property type="term" value="F:6-methylsalicylate decarboxylase activity"/>
    <property type="evidence" value="ECO:0007669"/>
    <property type="project" value="UniProtKB-EC"/>
</dbReference>
<dbReference type="RefSeq" id="WP_025252969.1">
    <property type="nucleotide sequence ID" value="NZ_CP004353.1"/>
</dbReference>
<evidence type="ECO:0000259" key="6">
    <source>
        <dbReference type="Pfam" id="PF04909"/>
    </source>
</evidence>
<dbReference type="PANTHER" id="PTHR21240:SF29">
    <property type="entry name" value="AMIDOHYDROLASE-RELATED DOMAIN-CONTAINING PROTEIN"/>
    <property type="match status" value="1"/>
</dbReference>
<dbReference type="eggNOG" id="COG2159">
    <property type="taxonomic scope" value="Bacteria"/>
</dbReference>
<dbReference type="GO" id="GO:0005829">
    <property type="term" value="C:cytosol"/>
    <property type="evidence" value="ECO:0007669"/>
    <property type="project" value="TreeGrafter"/>
</dbReference>
<dbReference type="AlphaFoldDB" id="W5Y143"/>
<organism evidence="7 8">
    <name type="scientific">Corynebacterium vitaeruminis DSM 20294</name>
    <dbReference type="NCBI Taxonomy" id="1224164"/>
    <lineage>
        <taxon>Bacteria</taxon>
        <taxon>Bacillati</taxon>
        <taxon>Actinomycetota</taxon>
        <taxon>Actinomycetes</taxon>
        <taxon>Mycobacteriales</taxon>
        <taxon>Corynebacteriaceae</taxon>
        <taxon>Corynebacterium</taxon>
    </lineage>
</organism>
<evidence type="ECO:0000313" key="7">
    <source>
        <dbReference type="EMBL" id="AHI22951.1"/>
    </source>
</evidence>
<evidence type="ECO:0000256" key="2">
    <source>
        <dbReference type="ARBA" id="ARBA00022833"/>
    </source>
</evidence>
<name>W5Y143_9CORY</name>
<evidence type="ECO:0000256" key="1">
    <source>
        <dbReference type="ARBA" id="ARBA00022723"/>
    </source>
</evidence>
<dbReference type="EMBL" id="CP004353">
    <property type="protein sequence ID" value="AHI22951.1"/>
    <property type="molecule type" value="Genomic_DNA"/>
</dbReference>
<dbReference type="EC" id="4.1.1.52" evidence="5"/>
<keyword evidence="3" id="KW-0456">Lyase</keyword>
<accession>W5Y143</accession>
<dbReference type="InterPro" id="IPR006680">
    <property type="entry name" value="Amidohydro-rel"/>
</dbReference>
<reference evidence="7 8" key="1">
    <citation type="submission" date="2013-02" db="EMBL/GenBank/DDBJ databases">
        <title>The complete genome sequence of Corynebacterium vitaeruminis DSM 20294.</title>
        <authorList>
            <person name="Ruckert C."/>
            <person name="Albersmeier A."/>
            <person name="Kalinowski J."/>
        </authorList>
    </citation>
    <scope>NUCLEOTIDE SEQUENCE [LARGE SCALE GENOMIC DNA]</scope>
    <source>
        <strain evidence="8">ATCC 10234</strain>
    </source>
</reference>